<comment type="similarity">
    <text evidence="1 4">Belongs to the heat shock protein 70 family.</text>
</comment>
<organism evidence="6 7">
    <name type="scientific">Gouania willdenowi</name>
    <name type="common">Blunt-snouted clingfish</name>
    <name type="synonym">Lepadogaster willdenowi</name>
    <dbReference type="NCBI Taxonomy" id="441366"/>
    <lineage>
        <taxon>Eukaryota</taxon>
        <taxon>Metazoa</taxon>
        <taxon>Chordata</taxon>
        <taxon>Craniata</taxon>
        <taxon>Vertebrata</taxon>
        <taxon>Euteleostomi</taxon>
        <taxon>Actinopterygii</taxon>
        <taxon>Neopterygii</taxon>
        <taxon>Teleostei</taxon>
        <taxon>Neoteleostei</taxon>
        <taxon>Acanthomorphata</taxon>
        <taxon>Ovalentaria</taxon>
        <taxon>Blenniimorphae</taxon>
        <taxon>Blenniiformes</taxon>
        <taxon>Gobiesocoidei</taxon>
        <taxon>Gobiesocidae</taxon>
        <taxon>Gobiesocinae</taxon>
        <taxon>Gouania</taxon>
    </lineage>
</organism>
<dbReference type="Gene3D" id="2.60.34.10">
    <property type="entry name" value="Substrate Binding Domain Of DNAk, Chain A, domain 1"/>
    <property type="match status" value="1"/>
</dbReference>
<evidence type="ECO:0000256" key="5">
    <source>
        <dbReference type="SAM" id="MobiDB-lite"/>
    </source>
</evidence>
<dbReference type="Gene3D" id="3.90.640.10">
    <property type="entry name" value="Actin, Chain A, domain 4"/>
    <property type="match status" value="1"/>
</dbReference>
<dbReference type="Gene3D" id="1.20.1270.10">
    <property type="match status" value="1"/>
</dbReference>
<dbReference type="PRINTS" id="PR00301">
    <property type="entry name" value="HEATSHOCK70"/>
</dbReference>
<feature type="compositionally biased region" description="Gly residues" evidence="5">
    <location>
        <begin position="618"/>
        <end position="646"/>
    </location>
</feature>
<evidence type="ECO:0000256" key="4">
    <source>
        <dbReference type="RuleBase" id="RU003322"/>
    </source>
</evidence>
<dbReference type="Gene3D" id="3.30.30.30">
    <property type="match status" value="1"/>
</dbReference>
<reference evidence="6" key="2">
    <citation type="submission" date="2025-08" db="UniProtKB">
        <authorList>
            <consortium name="Ensembl"/>
        </authorList>
    </citation>
    <scope>IDENTIFICATION</scope>
</reference>
<keyword evidence="2 4" id="KW-0547">Nucleotide-binding</keyword>
<dbReference type="InterPro" id="IPR029047">
    <property type="entry name" value="HSP70_peptide-bd_sf"/>
</dbReference>
<reference evidence="6" key="1">
    <citation type="submission" date="2020-06" db="EMBL/GenBank/DDBJ databases">
        <authorList>
            <consortium name="Wellcome Sanger Institute Data Sharing"/>
        </authorList>
    </citation>
    <scope>NUCLEOTIDE SEQUENCE [LARGE SCALE GENOMIC DNA]</scope>
</reference>
<protein>
    <submittedName>
        <fullName evidence="6">Heat shock cognate 71 kDa protein-like</fullName>
    </submittedName>
</protein>
<dbReference type="PANTHER" id="PTHR19375">
    <property type="entry name" value="HEAT SHOCK PROTEIN 70KDA"/>
    <property type="match status" value="1"/>
</dbReference>
<dbReference type="InterPro" id="IPR018181">
    <property type="entry name" value="Heat_shock_70_CS"/>
</dbReference>
<dbReference type="PROSITE" id="PS00297">
    <property type="entry name" value="HSP70_1"/>
    <property type="match status" value="1"/>
</dbReference>
<evidence type="ECO:0000313" key="7">
    <source>
        <dbReference type="Proteomes" id="UP000694680"/>
    </source>
</evidence>
<dbReference type="GO" id="GO:0005524">
    <property type="term" value="F:ATP binding"/>
    <property type="evidence" value="ECO:0007669"/>
    <property type="project" value="UniProtKB-KW"/>
</dbReference>
<keyword evidence="3 4" id="KW-0067">ATP-binding</keyword>
<accession>A0A8C5H435</accession>
<dbReference type="SUPFAM" id="SSF53067">
    <property type="entry name" value="Actin-like ATPase domain"/>
    <property type="match status" value="2"/>
</dbReference>
<dbReference type="PROSITE" id="PS00329">
    <property type="entry name" value="HSP70_2"/>
    <property type="match status" value="1"/>
</dbReference>
<dbReference type="Pfam" id="PF00012">
    <property type="entry name" value="HSP70"/>
    <property type="match status" value="1"/>
</dbReference>
<dbReference type="GO" id="GO:0140662">
    <property type="term" value="F:ATP-dependent protein folding chaperone"/>
    <property type="evidence" value="ECO:0007669"/>
    <property type="project" value="InterPro"/>
</dbReference>
<dbReference type="InterPro" id="IPR029048">
    <property type="entry name" value="HSP70_C_sf"/>
</dbReference>
<evidence type="ECO:0000256" key="1">
    <source>
        <dbReference type="ARBA" id="ARBA00007381"/>
    </source>
</evidence>
<feature type="region of interest" description="Disordered" evidence="5">
    <location>
        <begin position="618"/>
        <end position="655"/>
    </location>
</feature>
<proteinExistence type="inferred from homology"/>
<dbReference type="SUPFAM" id="SSF100920">
    <property type="entry name" value="Heat shock protein 70kD (HSP70), peptide-binding domain"/>
    <property type="match status" value="1"/>
</dbReference>
<dbReference type="Gene3D" id="3.30.420.40">
    <property type="match status" value="2"/>
</dbReference>
<dbReference type="Proteomes" id="UP000694680">
    <property type="component" value="Chromosome 13"/>
</dbReference>
<evidence type="ECO:0000256" key="3">
    <source>
        <dbReference type="ARBA" id="ARBA00022840"/>
    </source>
</evidence>
<evidence type="ECO:0000256" key="2">
    <source>
        <dbReference type="ARBA" id="ARBA00022741"/>
    </source>
</evidence>
<evidence type="ECO:0000313" key="6">
    <source>
        <dbReference type="Ensembl" id="ENSGWIP00000038982.1"/>
    </source>
</evidence>
<dbReference type="SUPFAM" id="SSF100934">
    <property type="entry name" value="Heat shock protein 70kD (HSP70), C-terminal subdomain"/>
    <property type="match status" value="1"/>
</dbReference>
<dbReference type="InterPro" id="IPR043129">
    <property type="entry name" value="ATPase_NBD"/>
</dbReference>
<dbReference type="PROSITE" id="PS01036">
    <property type="entry name" value="HSP70_3"/>
    <property type="match status" value="1"/>
</dbReference>
<name>A0A8C5H435_GOUWI</name>
<dbReference type="InterPro" id="IPR013126">
    <property type="entry name" value="Hsp_70_fam"/>
</dbReference>
<dbReference type="CDD" id="cd10233">
    <property type="entry name" value="ASKHA_NBD_HSP70_HSPA1"/>
    <property type="match status" value="1"/>
</dbReference>
<sequence>MPNCREMIGIDLGTTYSCVAIFQHGKVEIIANDQGNRTTPSYVAFTDTERLIGDAAKNQVAMNPNNTVFDAKRLIGRRFEDEIVQSDMKLWPFKVISDSGRPKVKVDYKGETKTFYPEEISSMVLLKMKEISESYLGKTVSTAVVTVPAYFNDSQRQATKDAGVIAGLNVLRIINEPTAAAIAYGLDKKVGSEKNVLIFDLGGGTFDVSILTIEDGIFEVKSTAGDTHLGGEDFDNRMVSHFISEFKRKHKKDISENKRAVRRLRTACERAKRTLSSSTQASIEIDSLYEGIDFYTSITRARFEDLNGDLFKATLDPVEKALRDAKFDKGQIHEIVLVGGSTRIPKIQKSLQDLFNGKELNKSINPDEAVAYGAAVQAAILSGDKSDNVQDLLLLDVTPLSLGIETAGGVMTPLIKRNTTIPTKHTQTFTTYSDNQPGVLIQVFEGERAMTKDNNILGKFELCGIPPAPRGVPQIDVTFDIDANGILNVTAADKSTGKENKIRITNDKGRLSKDDIDRMVAEAEEYKAEDEKQREKVSAKNALESYAFNMKTAVEDDQIKDKISDDDKKNILSKCTEVISWLDKNQSAEKDEIEYQQKELEKVCNPIMTKLYQGAGGMPGGMPGEMPGGMPGGFPGAGGAPGGGASSGPTIEEVD</sequence>
<gene>
    <name evidence="6" type="primary">hspa8b</name>
</gene>
<dbReference type="Ensembl" id="ENSGWIT00000042407.1">
    <property type="protein sequence ID" value="ENSGWIP00000038982.1"/>
    <property type="gene ID" value="ENSGWIG00000019409.1"/>
</dbReference>
<dbReference type="NCBIfam" id="NF001413">
    <property type="entry name" value="PRK00290.1"/>
    <property type="match status" value="1"/>
</dbReference>
<reference evidence="6" key="3">
    <citation type="submission" date="2025-09" db="UniProtKB">
        <authorList>
            <consortium name="Ensembl"/>
        </authorList>
    </citation>
    <scope>IDENTIFICATION</scope>
</reference>
<keyword evidence="7" id="KW-1185">Reference proteome</keyword>
<dbReference type="AlphaFoldDB" id="A0A8C5H435"/>